<dbReference type="KEGG" id="ebm:SG0102_13590"/>
<dbReference type="InParanoid" id="A0A3G9JDC6"/>
<dbReference type="Proteomes" id="UP000268059">
    <property type="component" value="Chromosome"/>
</dbReference>
<dbReference type="AlphaFoldDB" id="A0A3G9JDC6"/>
<dbReference type="PROSITE" id="PS50889">
    <property type="entry name" value="S4"/>
    <property type="match status" value="1"/>
</dbReference>
<dbReference type="Gene3D" id="3.10.290.10">
    <property type="entry name" value="RNA-binding S4 domain"/>
    <property type="match status" value="1"/>
</dbReference>
<dbReference type="Gene3D" id="3.30.70.330">
    <property type="match status" value="1"/>
</dbReference>
<dbReference type="CDD" id="cd00165">
    <property type="entry name" value="S4"/>
    <property type="match status" value="1"/>
</dbReference>
<dbReference type="Pfam" id="PF17774">
    <property type="entry name" value="YlmH_RBD"/>
    <property type="match status" value="1"/>
</dbReference>
<accession>A0A3G9JDC6</accession>
<dbReference type="InterPro" id="IPR002942">
    <property type="entry name" value="S4_RNA-bd"/>
</dbReference>
<dbReference type="InterPro" id="IPR036986">
    <property type="entry name" value="S4_RNA-bd_sf"/>
</dbReference>
<feature type="domain" description="RNA-binding S4" evidence="2">
    <location>
        <begin position="145"/>
        <end position="204"/>
    </location>
</feature>
<dbReference type="FunCoup" id="A0A3G9JDC6">
    <property type="interactions" value="103"/>
</dbReference>
<evidence type="ECO:0000313" key="4">
    <source>
        <dbReference type="Proteomes" id="UP000268059"/>
    </source>
</evidence>
<dbReference type="Gene3D" id="3.30.1370.160">
    <property type="match status" value="1"/>
</dbReference>
<dbReference type="SMART" id="SM00363">
    <property type="entry name" value="S4"/>
    <property type="match status" value="1"/>
</dbReference>
<name>A0A3G9JDC6_9FIRM</name>
<keyword evidence="1" id="KW-0694">RNA-binding</keyword>
<keyword evidence="4" id="KW-1185">Reference proteome</keyword>
<sequence length="221" mass="25155">MVLTKFLDPHKREIIHDVIGQRAAIYEEGGFVGAENKRVIICPDYYEIVPEDFKIHVYEVGYSEKFDHLAHKDVLGALMHLGIERACIGDICKQPLAFAITAENSDYVVMALKKIKRSSIRLIPHDFSLTIVNDFKKKEFVATSLRLDKLISVMFGLSRAKAMDAIHMGSVKVNHKVIEQTDYLCNNNDIISFRRHGRVKLQVTARTTKAGNYIVEGLFYL</sequence>
<dbReference type="InterPro" id="IPR040591">
    <property type="entry name" value="RqcP2_RBD"/>
</dbReference>
<organism evidence="3 4">
    <name type="scientific">Intestinibaculum porci</name>
    <dbReference type="NCBI Taxonomy" id="2487118"/>
    <lineage>
        <taxon>Bacteria</taxon>
        <taxon>Bacillati</taxon>
        <taxon>Bacillota</taxon>
        <taxon>Erysipelotrichia</taxon>
        <taxon>Erysipelotrichales</taxon>
        <taxon>Erysipelotrichaceae</taxon>
        <taxon>Intestinibaculum</taxon>
    </lineage>
</organism>
<evidence type="ECO:0000313" key="3">
    <source>
        <dbReference type="EMBL" id="BBH26425.1"/>
    </source>
</evidence>
<dbReference type="InterPro" id="IPR012677">
    <property type="entry name" value="Nucleotide-bd_a/b_plait_sf"/>
</dbReference>
<proteinExistence type="predicted"/>
<dbReference type="EMBL" id="AP019309">
    <property type="protein sequence ID" value="BBH26425.1"/>
    <property type="molecule type" value="Genomic_DNA"/>
</dbReference>
<dbReference type="GO" id="GO:0003723">
    <property type="term" value="F:RNA binding"/>
    <property type="evidence" value="ECO:0007669"/>
    <property type="project" value="UniProtKB-KW"/>
</dbReference>
<dbReference type="Pfam" id="PF01479">
    <property type="entry name" value="S4"/>
    <property type="match status" value="1"/>
</dbReference>
<evidence type="ECO:0000256" key="1">
    <source>
        <dbReference type="PROSITE-ProRule" id="PRU00182"/>
    </source>
</evidence>
<protein>
    <submittedName>
        <fullName evidence="3">RNA-binding protein S4</fullName>
    </submittedName>
</protein>
<gene>
    <name evidence="3" type="ORF">SG0102_13590</name>
</gene>
<evidence type="ECO:0000259" key="2">
    <source>
        <dbReference type="SMART" id="SM00363"/>
    </source>
</evidence>
<dbReference type="SUPFAM" id="SSF55174">
    <property type="entry name" value="Alpha-L RNA-binding motif"/>
    <property type="match status" value="1"/>
</dbReference>
<reference evidence="3 4" key="1">
    <citation type="submission" date="2018-11" db="EMBL/GenBank/DDBJ databases">
        <title>Novel Erysipelotrichaceae bacterium isolated from small intestine of a swine.</title>
        <authorList>
            <person name="Kim J.S."/>
            <person name="Choe H."/>
            <person name="Lee Y.R."/>
            <person name="Kim K.M."/>
            <person name="Park D.S."/>
        </authorList>
    </citation>
    <scope>NUCLEOTIDE SEQUENCE [LARGE SCALE GENOMIC DNA]</scope>
    <source>
        <strain evidence="3 4">SG0102</strain>
    </source>
</reference>